<organism evidence="12 13">
    <name type="scientific">Aerosakkonema funiforme FACHB-1375</name>
    <dbReference type="NCBI Taxonomy" id="2949571"/>
    <lineage>
        <taxon>Bacteria</taxon>
        <taxon>Bacillati</taxon>
        <taxon>Cyanobacteriota</taxon>
        <taxon>Cyanophyceae</taxon>
        <taxon>Oscillatoriophycideae</taxon>
        <taxon>Aerosakkonematales</taxon>
        <taxon>Aerosakkonemataceae</taxon>
        <taxon>Aerosakkonema</taxon>
    </lineage>
</organism>
<dbReference type="PANTHER" id="PTHR43642">
    <property type="entry name" value="HYBRID SIGNAL TRANSDUCTION HISTIDINE KINASE G"/>
    <property type="match status" value="1"/>
</dbReference>
<dbReference type="InterPro" id="IPR000719">
    <property type="entry name" value="Prot_kinase_dom"/>
</dbReference>
<comment type="caution">
    <text evidence="12">The sequence shown here is derived from an EMBL/GenBank/DDBJ whole genome shotgun (WGS) entry which is preliminary data.</text>
</comment>
<dbReference type="EC" id="2.7.13.3" evidence="2"/>
<keyword evidence="5" id="KW-0902">Two-component regulatory system</keyword>
<evidence type="ECO:0000259" key="8">
    <source>
        <dbReference type="PROSITE" id="PS50011"/>
    </source>
</evidence>
<dbReference type="InterPro" id="IPR035965">
    <property type="entry name" value="PAS-like_dom_sf"/>
</dbReference>
<feature type="domain" description="Protein kinase" evidence="8">
    <location>
        <begin position="10"/>
        <end position="277"/>
    </location>
</feature>
<feature type="domain" description="PAC" evidence="11">
    <location>
        <begin position="1616"/>
        <end position="1668"/>
    </location>
</feature>
<dbReference type="CDD" id="cd00130">
    <property type="entry name" value="PAS"/>
    <property type="match status" value="1"/>
</dbReference>
<evidence type="ECO:0000256" key="6">
    <source>
        <dbReference type="SAM" id="Coils"/>
    </source>
</evidence>
<dbReference type="SUPFAM" id="SSF55781">
    <property type="entry name" value="GAF domain-like"/>
    <property type="match status" value="1"/>
</dbReference>
<dbReference type="PROSITE" id="PS50112">
    <property type="entry name" value="PAS"/>
    <property type="match status" value="1"/>
</dbReference>
<dbReference type="InterPro" id="IPR001610">
    <property type="entry name" value="PAC"/>
</dbReference>
<keyword evidence="4" id="KW-0418">Kinase</keyword>
<dbReference type="InterPro" id="IPR003661">
    <property type="entry name" value="HisK_dim/P_dom"/>
</dbReference>
<protein>
    <recommendedName>
        <fullName evidence="2">histidine kinase</fullName>
        <ecNumber evidence="2">2.7.13.3</ecNumber>
    </recommendedName>
</protein>
<dbReference type="InterPro" id="IPR000700">
    <property type="entry name" value="PAS-assoc_C"/>
</dbReference>
<dbReference type="SMART" id="SM00065">
    <property type="entry name" value="GAF"/>
    <property type="match status" value="1"/>
</dbReference>
<dbReference type="Gene3D" id="3.30.450.40">
    <property type="match status" value="1"/>
</dbReference>
<dbReference type="Gene3D" id="3.30.565.10">
    <property type="entry name" value="Histidine kinase-like ATPase, C-terminal domain"/>
    <property type="match status" value="1"/>
</dbReference>
<dbReference type="InterPro" id="IPR011009">
    <property type="entry name" value="Kinase-like_dom_sf"/>
</dbReference>
<keyword evidence="6" id="KW-0175">Coiled coil</keyword>
<dbReference type="SMART" id="SM00086">
    <property type="entry name" value="PAC"/>
    <property type="match status" value="1"/>
</dbReference>
<dbReference type="PRINTS" id="PR00344">
    <property type="entry name" value="BCTRLSENSOR"/>
</dbReference>
<evidence type="ECO:0000313" key="13">
    <source>
        <dbReference type="Proteomes" id="UP000641646"/>
    </source>
</evidence>
<dbReference type="InterPro" id="IPR053159">
    <property type="entry name" value="Hybrid_Histidine_Kinase"/>
</dbReference>
<dbReference type="Gene3D" id="3.30.450.20">
    <property type="entry name" value="PAS domain"/>
    <property type="match status" value="1"/>
</dbReference>
<dbReference type="SUPFAM" id="SSF52540">
    <property type="entry name" value="P-loop containing nucleoside triphosphate hydrolases"/>
    <property type="match status" value="1"/>
</dbReference>
<evidence type="ECO:0000256" key="3">
    <source>
        <dbReference type="ARBA" id="ARBA00022553"/>
    </source>
</evidence>
<proteinExistence type="predicted"/>
<dbReference type="EMBL" id="JACJPW010000034">
    <property type="protein sequence ID" value="MBD2182327.1"/>
    <property type="molecule type" value="Genomic_DNA"/>
</dbReference>
<dbReference type="InterPro" id="IPR004358">
    <property type="entry name" value="Sig_transdc_His_kin-like_C"/>
</dbReference>
<evidence type="ECO:0000256" key="4">
    <source>
        <dbReference type="ARBA" id="ARBA00022777"/>
    </source>
</evidence>
<dbReference type="InterPro" id="IPR036890">
    <property type="entry name" value="HATPase_C_sf"/>
</dbReference>
<dbReference type="InterPro" id="IPR013767">
    <property type="entry name" value="PAS_fold"/>
</dbReference>
<evidence type="ECO:0000256" key="7">
    <source>
        <dbReference type="SAM" id="Phobius"/>
    </source>
</evidence>
<evidence type="ECO:0000259" key="11">
    <source>
        <dbReference type="PROSITE" id="PS50113"/>
    </source>
</evidence>
<evidence type="ECO:0000256" key="5">
    <source>
        <dbReference type="ARBA" id="ARBA00023012"/>
    </source>
</evidence>
<name>A0A926VEP7_9CYAN</name>
<reference evidence="12" key="1">
    <citation type="journal article" date="2015" name="ISME J.">
        <title>Draft Genome Sequence of Streptomyces incarnatus NRRL8089, which Produces the Nucleoside Antibiotic Sinefungin.</title>
        <authorList>
            <person name="Oshima K."/>
            <person name="Hattori M."/>
            <person name="Shimizu H."/>
            <person name="Fukuda K."/>
            <person name="Nemoto M."/>
            <person name="Inagaki K."/>
            <person name="Tamura T."/>
        </authorList>
    </citation>
    <scope>NUCLEOTIDE SEQUENCE</scope>
    <source>
        <strain evidence="12">FACHB-1375</strain>
    </source>
</reference>
<feature type="domain" description="Histidine kinase" evidence="9">
    <location>
        <begin position="1702"/>
        <end position="1959"/>
    </location>
</feature>
<dbReference type="SUPFAM" id="SSF56112">
    <property type="entry name" value="Protein kinase-like (PK-like)"/>
    <property type="match status" value="1"/>
</dbReference>
<dbReference type="InterPro" id="IPR003594">
    <property type="entry name" value="HATPase_dom"/>
</dbReference>
<dbReference type="InterPro" id="IPR005467">
    <property type="entry name" value="His_kinase_dom"/>
</dbReference>
<keyword evidence="7" id="KW-0472">Membrane</keyword>
<evidence type="ECO:0000259" key="10">
    <source>
        <dbReference type="PROSITE" id="PS50112"/>
    </source>
</evidence>
<dbReference type="PANTHER" id="PTHR43642:SF1">
    <property type="entry name" value="HYBRID SIGNAL TRANSDUCTION HISTIDINE KINASE G"/>
    <property type="match status" value="1"/>
</dbReference>
<dbReference type="Gene3D" id="1.10.510.10">
    <property type="entry name" value="Transferase(Phosphotransferase) domain 1"/>
    <property type="match status" value="1"/>
</dbReference>
<dbReference type="Pfam" id="PF00069">
    <property type="entry name" value="Pkinase"/>
    <property type="match status" value="1"/>
</dbReference>
<dbReference type="InterPro" id="IPR029016">
    <property type="entry name" value="GAF-like_dom_sf"/>
</dbReference>
<dbReference type="SUPFAM" id="SSF47384">
    <property type="entry name" value="Homodimeric domain of signal transducing histidine kinase"/>
    <property type="match status" value="1"/>
</dbReference>
<dbReference type="Pfam" id="PF02518">
    <property type="entry name" value="HATPase_c"/>
    <property type="match status" value="1"/>
</dbReference>
<dbReference type="Gene3D" id="3.40.50.300">
    <property type="entry name" value="P-loop containing nucleotide triphosphate hydrolases"/>
    <property type="match status" value="1"/>
</dbReference>
<dbReference type="RefSeq" id="WP_190465144.1">
    <property type="nucleotide sequence ID" value="NZ_JACJPW010000034.1"/>
</dbReference>
<keyword evidence="3" id="KW-0597">Phosphoprotein</keyword>
<dbReference type="Pfam" id="PF01590">
    <property type="entry name" value="GAF"/>
    <property type="match status" value="1"/>
</dbReference>
<dbReference type="Pfam" id="PF13191">
    <property type="entry name" value="AAA_16"/>
    <property type="match status" value="1"/>
</dbReference>
<feature type="coiled-coil region" evidence="6">
    <location>
        <begin position="1659"/>
        <end position="1693"/>
    </location>
</feature>
<dbReference type="InterPro" id="IPR036097">
    <property type="entry name" value="HisK_dim/P_sf"/>
</dbReference>
<dbReference type="GO" id="GO:0005524">
    <property type="term" value="F:ATP binding"/>
    <property type="evidence" value="ECO:0007669"/>
    <property type="project" value="InterPro"/>
</dbReference>
<keyword evidence="13" id="KW-1185">Reference proteome</keyword>
<gene>
    <name evidence="12" type="ORF">H6G03_14695</name>
</gene>
<evidence type="ECO:0000256" key="1">
    <source>
        <dbReference type="ARBA" id="ARBA00000085"/>
    </source>
</evidence>
<evidence type="ECO:0000256" key="2">
    <source>
        <dbReference type="ARBA" id="ARBA00012438"/>
    </source>
</evidence>
<feature type="transmembrane region" description="Helical" evidence="7">
    <location>
        <begin position="1123"/>
        <end position="1144"/>
    </location>
</feature>
<feature type="transmembrane region" description="Helical" evidence="7">
    <location>
        <begin position="1156"/>
        <end position="1175"/>
    </location>
</feature>
<dbReference type="CDD" id="cd00082">
    <property type="entry name" value="HisKA"/>
    <property type="match status" value="1"/>
</dbReference>
<dbReference type="Gene3D" id="1.10.287.130">
    <property type="match status" value="1"/>
</dbReference>
<evidence type="ECO:0000313" key="12">
    <source>
        <dbReference type="EMBL" id="MBD2182327.1"/>
    </source>
</evidence>
<dbReference type="SUPFAM" id="SSF55874">
    <property type="entry name" value="ATPase domain of HSP90 chaperone/DNA topoisomerase II/histidine kinase"/>
    <property type="match status" value="1"/>
</dbReference>
<dbReference type="InterPro" id="IPR027417">
    <property type="entry name" value="P-loop_NTPase"/>
</dbReference>
<dbReference type="GO" id="GO:0009882">
    <property type="term" value="F:blue light photoreceptor activity"/>
    <property type="evidence" value="ECO:0007669"/>
    <property type="project" value="UniProtKB-ARBA"/>
</dbReference>
<feature type="domain" description="PAS" evidence="10">
    <location>
        <begin position="1537"/>
        <end position="1613"/>
    </location>
</feature>
<reference evidence="12" key="2">
    <citation type="submission" date="2020-08" db="EMBL/GenBank/DDBJ databases">
        <authorList>
            <person name="Chen M."/>
            <person name="Teng W."/>
            <person name="Zhao L."/>
            <person name="Hu C."/>
            <person name="Zhou Y."/>
            <person name="Han B."/>
            <person name="Song L."/>
            <person name="Shu W."/>
        </authorList>
    </citation>
    <scope>NUCLEOTIDE SEQUENCE</scope>
    <source>
        <strain evidence="12">FACHB-1375</strain>
    </source>
</reference>
<dbReference type="SUPFAM" id="SSF55785">
    <property type="entry name" value="PYP-like sensor domain (PAS domain)"/>
    <property type="match status" value="1"/>
</dbReference>
<dbReference type="SMART" id="SM00387">
    <property type="entry name" value="HATPase_c"/>
    <property type="match status" value="1"/>
</dbReference>
<dbReference type="InterPro" id="IPR003018">
    <property type="entry name" value="GAF"/>
</dbReference>
<accession>A0A926VEP7</accession>
<dbReference type="InterPro" id="IPR000014">
    <property type="entry name" value="PAS"/>
</dbReference>
<dbReference type="Proteomes" id="UP000641646">
    <property type="component" value="Unassembled WGS sequence"/>
</dbReference>
<sequence length="1959" mass="218558">MSALVSLTEYRITEQIYNGSRTVVYRGYRQDGKPVALKLLKNPYPSFSEIVQFRNQYTIAKNLNSPLIVQIYSLEPYQNGYALVMEDFGGISLKEWKIRGNLQSLPEFLAIAIALCDALNLLYYERIIHKDIKPSNILINPTTKQVKLIDFSIASLLPRETQALVNPNVLEGTLAYISPEQTGRMNRGIDYRTDFYSLGVTFYELLTGKLPFASNDPMELIHSHIAKIAPLVDEINPEISSVISKIVSKLMAKNAEDRYQSALGLKFDLENCLHQLQVSGKIESFEIARHDVCDRFLIPDKLYGRETEVETLLQAFERVSLGATEMMLVAGFSGIGKTAVVNEVHKPIVRQRGYFIKGKYDQFQRNIPLSAFVQAFRDLMEQLLTESDAQIQHWKNKILDAVGENGQVIIEVIPELSRIIGEQPPAIELSGTAAENRFNLLFQKFTQVFTSAEHPVVMFLDDLQWADLASLKLMELLMADTSYLLLIGAYRDNEVNPAHPLILTLSEIQKNQATINTITLEPLSQVKVNQLVADTLKCPETLALPLSQLISQKTQGNPFFATQFLKALHQDRLIQFTPPTPPDRAGGWQCDIAQVNQQAVTEDVVAFMGFQLRKLPPSTQQILQLAACIGNQFDLSTLAIVSEKSEIETSADLWKALQEGLILPIGDVYKFYQGEGNERLVVSNENTTKQIAKYRFLHDRVQQAAYSLIPDEHKTATHLKIGQLLQQKLSELEQEEKLFDLVGHLNLGSELITQPQEREALAQLNLKAGQKARNSTAYTAARAYLQKGIELLTANCWQEQYKLALNLHVAATEAAYLNADFDGMEKIAALVLQKAETILDQVKIYQIQIVAQTAQGNILEAIAVGRDALFQLGIELPIAPDEAKIAKALQTVASLQGDRGIEELVDLPVMSDCQTQAAMQLLGLLFSPILQAMPGLLPILSATMVSLSLQFGNAPASTVGYAIHSMVLCAFLGEVKTGYSFGRLAINLLHRFNVGEFKCKVLLLFSAWAQHHQESLRVTILTMKDGYATGIETGDFLNAGYNSLNYFIAKLFAGLELDIWQQEIADYRAVLVQIKQHSALTYWDMTQQTVHNLKEARIVSDCLVGSAYDETLMIPKHHQDKDLTAIAIAYTYKLMLAYFFGNYTSALEYSTQAKQYLMAVSGMIFIPIFHFYTALTHLALFTTQPEQEQAELLALVEDHQTILQQWAQNAPMNHQHKWYLVEAEKYRVLGNKAEAIEHYDRAIIGAKTNEYIQEEALANELAAKFYLDWGKARIAVEYMTNAYYGYARWGAKAKVADLERCYPKLLAPILQQIRSPLSTQETIFALGSSSSSSPSSSSSSVSVAFDLAAILKASQTISGEIEFEKLLSALLSIVIENAGADKCVFMLLREERLLIKGLITTGSKPVILQSLPIEDSQDIPHKLIYKVKHNRQTVVLLDASADPTLANDPYIIRQQPKSILCSPILHQGKLMGILYLENNLTTGAFSGDRVELLNLLCTQAAISLENAQLYEREQEKSQSLQASLEKLQKTEVSLAKEREFLNAIIHNITDGIVVCDASGTLTLFNKATREFHGLPVESLPPEQWAEYFSLYQPDGQTPLSTTEIPLFRALQGEIVENAEMVIAPKQGSRRSLLASGQAIFDPWGNKVGAVVVMRDISDRKRAELALQQKSVELEQALHNLQNAQLQIIQSEKMSALGNLVAGVAHEMNNPLGFIAASLQETKPTIVELIEHLQLYQETFPDRSEEILDHAEEIDLEYTLEDLPKIIDSMSTACERLKNISTSLRTFSRADRDCKVPFNIHEGIDSTLLILKHRLKANEQRPAIEVITNYGNLPLIECFPGQLNQVFMNTIANAIDALDESNISRSFAEIKANPNFITITTSVENKRVKIAIADNGCGMTESVKEKIFDHLFTTKAVGKGTGLGLAIARQIIVEKHGGRIDVNSVPGQGTEFAIWLPANR</sequence>
<evidence type="ECO:0000259" key="9">
    <source>
        <dbReference type="PROSITE" id="PS50109"/>
    </source>
</evidence>
<dbReference type="PROSITE" id="PS00108">
    <property type="entry name" value="PROTEIN_KINASE_ST"/>
    <property type="match status" value="1"/>
</dbReference>
<dbReference type="CDD" id="cd14014">
    <property type="entry name" value="STKc_PknB_like"/>
    <property type="match status" value="1"/>
</dbReference>
<dbReference type="PROSITE" id="PS50011">
    <property type="entry name" value="PROTEIN_KINASE_DOM"/>
    <property type="match status" value="1"/>
</dbReference>
<dbReference type="GO" id="GO:0000155">
    <property type="term" value="F:phosphorelay sensor kinase activity"/>
    <property type="evidence" value="ECO:0007669"/>
    <property type="project" value="InterPro"/>
</dbReference>
<dbReference type="NCBIfam" id="TIGR00229">
    <property type="entry name" value="sensory_box"/>
    <property type="match status" value="1"/>
</dbReference>
<dbReference type="PROSITE" id="PS50113">
    <property type="entry name" value="PAC"/>
    <property type="match status" value="1"/>
</dbReference>
<keyword evidence="7" id="KW-0812">Transmembrane</keyword>
<keyword evidence="4" id="KW-0808">Transferase</keyword>
<dbReference type="GO" id="GO:0006355">
    <property type="term" value="P:regulation of DNA-templated transcription"/>
    <property type="evidence" value="ECO:0007669"/>
    <property type="project" value="InterPro"/>
</dbReference>
<dbReference type="SMART" id="SM00220">
    <property type="entry name" value="S_TKc"/>
    <property type="match status" value="1"/>
</dbReference>
<dbReference type="InterPro" id="IPR008271">
    <property type="entry name" value="Ser/Thr_kinase_AS"/>
</dbReference>
<dbReference type="InterPro" id="IPR041664">
    <property type="entry name" value="AAA_16"/>
</dbReference>
<dbReference type="PROSITE" id="PS50109">
    <property type="entry name" value="HIS_KIN"/>
    <property type="match status" value="1"/>
</dbReference>
<comment type="catalytic activity">
    <reaction evidence="1">
        <text>ATP + protein L-histidine = ADP + protein N-phospho-L-histidine.</text>
        <dbReference type="EC" id="2.7.13.3"/>
    </reaction>
</comment>
<dbReference type="Pfam" id="PF00989">
    <property type="entry name" value="PAS"/>
    <property type="match status" value="1"/>
</dbReference>
<keyword evidence="7" id="KW-1133">Transmembrane helix</keyword>